<dbReference type="OrthoDB" id="8607342at2"/>
<dbReference type="Pfam" id="PF02517">
    <property type="entry name" value="Rce1-like"/>
    <property type="match status" value="1"/>
</dbReference>
<keyword evidence="5" id="KW-1185">Reference proteome</keyword>
<keyword evidence="2" id="KW-1133">Transmembrane helix</keyword>
<name>A0A0R1VXU5_9LACO</name>
<dbReference type="GO" id="GO:0080120">
    <property type="term" value="P:CAAX-box protein maturation"/>
    <property type="evidence" value="ECO:0007669"/>
    <property type="project" value="UniProtKB-ARBA"/>
</dbReference>
<feature type="domain" description="CAAX prenyl protease 2/Lysostaphin resistance protein A-like" evidence="3">
    <location>
        <begin position="134"/>
        <end position="227"/>
    </location>
</feature>
<evidence type="ECO:0000256" key="2">
    <source>
        <dbReference type="SAM" id="Phobius"/>
    </source>
</evidence>
<dbReference type="InterPro" id="IPR052710">
    <property type="entry name" value="CAAX_protease"/>
</dbReference>
<feature type="transmembrane region" description="Helical" evidence="2">
    <location>
        <begin position="192"/>
        <end position="209"/>
    </location>
</feature>
<keyword evidence="4" id="KW-0378">Hydrolase</keyword>
<feature type="transmembrane region" description="Helical" evidence="2">
    <location>
        <begin position="169"/>
        <end position="186"/>
    </location>
</feature>
<reference evidence="4 5" key="1">
    <citation type="journal article" date="2015" name="Genome Announc.">
        <title>Expanding the biotechnology potential of lactobacilli through comparative genomics of 213 strains and associated genera.</title>
        <authorList>
            <person name="Sun Z."/>
            <person name="Harris H.M."/>
            <person name="McCann A."/>
            <person name="Guo C."/>
            <person name="Argimon S."/>
            <person name="Zhang W."/>
            <person name="Yang X."/>
            <person name="Jeffery I.B."/>
            <person name="Cooney J.C."/>
            <person name="Kagawa T.F."/>
            <person name="Liu W."/>
            <person name="Song Y."/>
            <person name="Salvetti E."/>
            <person name="Wrobel A."/>
            <person name="Rasinkangas P."/>
            <person name="Parkhill J."/>
            <person name="Rea M.C."/>
            <person name="O'Sullivan O."/>
            <person name="Ritari J."/>
            <person name="Douillard F.P."/>
            <person name="Paul Ross R."/>
            <person name="Yang R."/>
            <person name="Briner A.E."/>
            <person name="Felis G.E."/>
            <person name="de Vos W.M."/>
            <person name="Barrangou R."/>
            <person name="Klaenhammer T.R."/>
            <person name="Caufield P.W."/>
            <person name="Cui Y."/>
            <person name="Zhang H."/>
            <person name="O'Toole P.W."/>
        </authorList>
    </citation>
    <scope>NUCLEOTIDE SEQUENCE [LARGE SCALE GENOMIC DNA]</scope>
    <source>
        <strain evidence="4 5">DSM 5007</strain>
    </source>
</reference>
<accession>A0A0R1VXU5</accession>
<feature type="transmembrane region" description="Helical" evidence="2">
    <location>
        <begin position="126"/>
        <end position="149"/>
    </location>
</feature>
<dbReference type="STRING" id="1423807.FD16_GL001216"/>
<organism evidence="4 5">
    <name type="scientific">Paucilactobacillus suebicus DSM 5007 = KCTC 3549</name>
    <dbReference type="NCBI Taxonomy" id="1423807"/>
    <lineage>
        <taxon>Bacteria</taxon>
        <taxon>Bacillati</taxon>
        <taxon>Bacillota</taxon>
        <taxon>Bacilli</taxon>
        <taxon>Lactobacillales</taxon>
        <taxon>Lactobacillaceae</taxon>
        <taxon>Paucilactobacillus</taxon>
    </lineage>
</organism>
<proteinExistence type="inferred from homology"/>
<dbReference type="RefSeq" id="WP_010622632.1">
    <property type="nucleotide sequence ID" value="NZ_AZGF01000028.1"/>
</dbReference>
<dbReference type="PATRIC" id="fig|1423807.3.peg.1239"/>
<dbReference type="AlphaFoldDB" id="A0A0R1VXU5"/>
<evidence type="ECO:0000259" key="3">
    <source>
        <dbReference type="Pfam" id="PF02517"/>
    </source>
</evidence>
<evidence type="ECO:0000313" key="4">
    <source>
        <dbReference type="EMBL" id="KRM10512.1"/>
    </source>
</evidence>
<dbReference type="PANTHER" id="PTHR36435">
    <property type="entry name" value="SLR1288 PROTEIN"/>
    <property type="match status" value="1"/>
</dbReference>
<dbReference type="EMBL" id="AZGF01000028">
    <property type="protein sequence ID" value="KRM10512.1"/>
    <property type="molecule type" value="Genomic_DNA"/>
</dbReference>
<feature type="transmembrane region" description="Helical" evidence="2">
    <location>
        <begin position="94"/>
        <end position="114"/>
    </location>
</feature>
<keyword evidence="2" id="KW-0472">Membrane</keyword>
<dbReference type="PANTHER" id="PTHR36435:SF1">
    <property type="entry name" value="CAAX AMINO TERMINAL PROTEASE FAMILY PROTEIN"/>
    <property type="match status" value="1"/>
</dbReference>
<dbReference type="InterPro" id="IPR003675">
    <property type="entry name" value="Rce1/LyrA-like_dom"/>
</dbReference>
<dbReference type="eggNOG" id="COG1266">
    <property type="taxonomic scope" value="Bacteria"/>
</dbReference>
<comment type="caution">
    <text evidence="4">The sequence shown here is derived from an EMBL/GenBank/DDBJ whole genome shotgun (WGS) entry which is preliminary data.</text>
</comment>
<evidence type="ECO:0000256" key="1">
    <source>
        <dbReference type="ARBA" id="ARBA00009067"/>
    </source>
</evidence>
<dbReference type="Proteomes" id="UP000051820">
    <property type="component" value="Unassembled WGS sequence"/>
</dbReference>
<sequence>MQINHQSSSFREFIIKVGKFFLLTVAHNIMAVPILMAFYVLHLKATITIQITLAILCTLLGILTVYLMQKYYSRRLQLSNPMLFTTKRLTKERIWKLLITIVIIALWIFIEGFFSSSASGSADQTATANVMTAFPIPMFIVVSIIGPIYEEQLNRGIFFAYFIHSNSTLAKVMGLLSSALLFALLHGLTFDFAMLDCFLSGVVLAGIYLITKNLKYGMIAHLLSNVIASYALFF</sequence>
<dbReference type="GO" id="GO:0004175">
    <property type="term" value="F:endopeptidase activity"/>
    <property type="evidence" value="ECO:0007669"/>
    <property type="project" value="UniProtKB-ARBA"/>
</dbReference>
<keyword evidence="4" id="KW-0645">Protease</keyword>
<dbReference type="GO" id="GO:0006508">
    <property type="term" value="P:proteolysis"/>
    <property type="evidence" value="ECO:0007669"/>
    <property type="project" value="UniProtKB-KW"/>
</dbReference>
<keyword evidence="2" id="KW-0812">Transmembrane</keyword>
<protein>
    <submittedName>
        <fullName evidence="4">Metal-dependent membrane protease</fullName>
    </submittedName>
</protein>
<evidence type="ECO:0000313" key="5">
    <source>
        <dbReference type="Proteomes" id="UP000051820"/>
    </source>
</evidence>
<feature type="transmembrane region" description="Helical" evidence="2">
    <location>
        <begin position="20"/>
        <end position="41"/>
    </location>
</feature>
<gene>
    <name evidence="4" type="ORF">FD16_GL001216</name>
</gene>
<feature type="transmembrane region" description="Helical" evidence="2">
    <location>
        <begin position="47"/>
        <end position="68"/>
    </location>
</feature>
<comment type="similarity">
    <text evidence="1">Belongs to the UPF0177 family.</text>
</comment>